<name>A0ABY9EEW9_9GAMM</name>
<feature type="transmembrane region" description="Helical" evidence="1">
    <location>
        <begin position="264"/>
        <end position="282"/>
    </location>
</feature>
<feature type="transmembrane region" description="Helical" evidence="1">
    <location>
        <begin position="234"/>
        <end position="252"/>
    </location>
</feature>
<reference evidence="2 3" key="1">
    <citation type="submission" date="2022-05" db="EMBL/GenBank/DDBJ databases">
        <title>Microbulbifer sp. nov., isolated from sponge.</title>
        <authorList>
            <person name="Gao L."/>
        </authorList>
    </citation>
    <scope>NUCLEOTIDE SEQUENCE [LARGE SCALE GENOMIC DNA]</scope>
    <source>
        <strain evidence="2 3">MI-G</strain>
    </source>
</reference>
<evidence type="ECO:0000313" key="3">
    <source>
        <dbReference type="Proteomes" id="UP001321520"/>
    </source>
</evidence>
<gene>
    <name evidence="2" type="ORF">M8T91_09145</name>
</gene>
<keyword evidence="1" id="KW-1133">Transmembrane helix</keyword>
<feature type="transmembrane region" description="Helical" evidence="1">
    <location>
        <begin position="78"/>
        <end position="98"/>
    </location>
</feature>
<feature type="transmembrane region" description="Helical" evidence="1">
    <location>
        <begin position="160"/>
        <end position="182"/>
    </location>
</feature>
<dbReference type="EMBL" id="CP098023">
    <property type="protein sequence ID" value="WKD51568.1"/>
    <property type="molecule type" value="Genomic_DNA"/>
</dbReference>
<keyword evidence="1" id="KW-0472">Membrane</keyword>
<feature type="transmembrane region" description="Helical" evidence="1">
    <location>
        <begin position="51"/>
        <end position="71"/>
    </location>
</feature>
<keyword evidence="1" id="KW-0812">Transmembrane</keyword>
<evidence type="ECO:0000256" key="1">
    <source>
        <dbReference type="SAM" id="Phobius"/>
    </source>
</evidence>
<sequence>MNNQYWRELEKDQKVLYLFAIFGLIIGAVSIVIFVVEGGPLTGTVSWRKPILFSISFSMIQINIAWLLSYLPVWRRRSLVTVGFIGWAVTLTLVFVFMQQLRGTMSHFNWLTGAFNAVIARLIILFAVLACIGALVITFQSYKSLSTGIPSALARTVRAGLVFFSIGNLMGFTIIANVVYLLFYLGRTDANLYVAGEAGRILLPHVIALYGLSFLSVAYWVISRLHTGENCFNLITYWVYFYSGCIAWSILQAYPGEHTSNFQMLSYTTLTLLVIALVYGAYRTLHRTSNQKRVIQAVSSN</sequence>
<accession>A0ABY9EEW9</accession>
<feature type="transmembrane region" description="Helical" evidence="1">
    <location>
        <begin position="15"/>
        <end position="36"/>
    </location>
</feature>
<organism evidence="2 3">
    <name type="scientific">Microbulbifer spongiae</name>
    <dbReference type="NCBI Taxonomy" id="2944933"/>
    <lineage>
        <taxon>Bacteria</taxon>
        <taxon>Pseudomonadati</taxon>
        <taxon>Pseudomonadota</taxon>
        <taxon>Gammaproteobacteria</taxon>
        <taxon>Cellvibrionales</taxon>
        <taxon>Microbulbiferaceae</taxon>
        <taxon>Microbulbifer</taxon>
    </lineage>
</organism>
<keyword evidence="3" id="KW-1185">Reference proteome</keyword>
<evidence type="ECO:0000313" key="2">
    <source>
        <dbReference type="EMBL" id="WKD51568.1"/>
    </source>
</evidence>
<feature type="transmembrane region" description="Helical" evidence="1">
    <location>
        <begin position="202"/>
        <end position="222"/>
    </location>
</feature>
<dbReference type="Proteomes" id="UP001321520">
    <property type="component" value="Chromosome"/>
</dbReference>
<proteinExistence type="predicted"/>
<protein>
    <submittedName>
        <fullName evidence="2">Uncharacterized protein</fullName>
    </submittedName>
</protein>
<dbReference type="RefSeq" id="WP_301418963.1">
    <property type="nucleotide sequence ID" value="NZ_CP098023.1"/>
</dbReference>
<feature type="transmembrane region" description="Helical" evidence="1">
    <location>
        <begin position="118"/>
        <end position="139"/>
    </location>
</feature>